<sequence>MGAIQSSICRRGWMQFKDSCYYFEEKPMNFKNAEARCLRRGGTLFVAETVEEWDEVPLHAPLYEWVWIGLSQRDGQPRPDWGHPGGISLDKVDWLRIPHTVEENGWNSAVKCVANLNSRIKRFAFFYYCELKFLSICERNATLIRLQRLDE</sequence>
<reference evidence="4" key="2">
    <citation type="submission" date="2019-09" db="UniProtKB">
        <authorList>
            <consortium name="WormBaseParasite"/>
        </authorList>
    </citation>
    <scope>IDENTIFICATION</scope>
</reference>
<dbReference type="SUPFAM" id="SSF56436">
    <property type="entry name" value="C-type lectin-like"/>
    <property type="match status" value="1"/>
</dbReference>
<dbReference type="Pfam" id="PF00059">
    <property type="entry name" value="Lectin_C"/>
    <property type="match status" value="1"/>
</dbReference>
<evidence type="ECO:0000313" key="4">
    <source>
        <dbReference type="WBParaSite" id="HPBE_0001586201-mRNA-1"/>
    </source>
</evidence>
<evidence type="ECO:0000259" key="1">
    <source>
        <dbReference type="PROSITE" id="PS50041"/>
    </source>
</evidence>
<accession>A0A183G392</accession>
<keyword evidence="3" id="KW-1185">Reference proteome</keyword>
<feature type="domain" description="C-type lectin" evidence="1">
    <location>
        <begin position="16"/>
        <end position="138"/>
    </location>
</feature>
<organism evidence="3 4">
    <name type="scientific">Heligmosomoides polygyrus</name>
    <name type="common">Parasitic roundworm</name>
    <dbReference type="NCBI Taxonomy" id="6339"/>
    <lineage>
        <taxon>Eukaryota</taxon>
        <taxon>Metazoa</taxon>
        <taxon>Ecdysozoa</taxon>
        <taxon>Nematoda</taxon>
        <taxon>Chromadorea</taxon>
        <taxon>Rhabditida</taxon>
        <taxon>Rhabditina</taxon>
        <taxon>Rhabditomorpha</taxon>
        <taxon>Strongyloidea</taxon>
        <taxon>Heligmosomidae</taxon>
        <taxon>Heligmosomoides</taxon>
    </lineage>
</organism>
<dbReference type="Proteomes" id="UP000050761">
    <property type="component" value="Unassembled WGS sequence"/>
</dbReference>
<gene>
    <name evidence="2" type="ORF">HPBE_LOCUS15861</name>
</gene>
<protein>
    <submittedName>
        <fullName evidence="4">C-type lectin domain-containing protein</fullName>
    </submittedName>
</protein>
<dbReference type="CDD" id="cd00037">
    <property type="entry name" value="CLECT"/>
    <property type="match status" value="1"/>
</dbReference>
<dbReference type="InterPro" id="IPR016187">
    <property type="entry name" value="CTDL_fold"/>
</dbReference>
<dbReference type="InterPro" id="IPR001304">
    <property type="entry name" value="C-type_lectin-like"/>
</dbReference>
<reference evidence="2 3" key="1">
    <citation type="submission" date="2018-11" db="EMBL/GenBank/DDBJ databases">
        <authorList>
            <consortium name="Pathogen Informatics"/>
        </authorList>
    </citation>
    <scope>NUCLEOTIDE SEQUENCE [LARGE SCALE GENOMIC DNA]</scope>
</reference>
<dbReference type="OrthoDB" id="6133475at2759"/>
<dbReference type="EMBL" id="UZAH01029090">
    <property type="protein sequence ID" value="VDP04179.1"/>
    <property type="molecule type" value="Genomic_DNA"/>
</dbReference>
<dbReference type="Gene3D" id="3.10.100.10">
    <property type="entry name" value="Mannose-Binding Protein A, subunit A"/>
    <property type="match status" value="1"/>
</dbReference>
<dbReference type="InterPro" id="IPR016186">
    <property type="entry name" value="C-type_lectin-like/link_sf"/>
</dbReference>
<dbReference type="SMART" id="SM00034">
    <property type="entry name" value="CLECT"/>
    <property type="match status" value="1"/>
</dbReference>
<evidence type="ECO:0000313" key="2">
    <source>
        <dbReference type="EMBL" id="VDP04179.1"/>
    </source>
</evidence>
<proteinExistence type="predicted"/>
<dbReference type="AlphaFoldDB" id="A0A183G392"/>
<name>A0A183G392_HELPZ</name>
<evidence type="ECO:0000313" key="3">
    <source>
        <dbReference type="Proteomes" id="UP000050761"/>
    </source>
</evidence>
<dbReference type="PROSITE" id="PS50041">
    <property type="entry name" value="C_TYPE_LECTIN_2"/>
    <property type="match status" value="1"/>
</dbReference>
<dbReference type="WBParaSite" id="HPBE_0001586201-mRNA-1">
    <property type="protein sequence ID" value="HPBE_0001586201-mRNA-1"/>
    <property type="gene ID" value="HPBE_0001586201"/>
</dbReference>
<accession>A0A3P8DVA5</accession>